<gene>
    <name evidence="2" type="ORF">CDG68_18200</name>
</gene>
<sequence>MNISIKKRQPDYIPSQDLYLSSLFVKLIIICTAITVLGFFSSFGIKDIYSNLIGNTTQAKVIGFNQGHAGGTVIEHPILDVYTPLKTIKYETYGNETQLLSLEQDQIVDVKYILNPQGDIEYLRVNAFTALWFIPMIAIIGSLFIIFMIFHLFPFNYLYWTRIQKRFQILKRNTIREKAIVDKVQFINTSKNETNLQLIKLYVHVAINNQTYHYISSEIEVLFTFKMTHPEIIIYIEPDHKQRFELDITSFLHHNNAL</sequence>
<evidence type="ECO:0000256" key="1">
    <source>
        <dbReference type="SAM" id="Phobius"/>
    </source>
</evidence>
<keyword evidence="1" id="KW-1133">Transmembrane helix</keyword>
<dbReference type="Proteomes" id="UP000279962">
    <property type="component" value="Chromosome"/>
</dbReference>
<accession>A0A3G2T7L3</accession>
<dbReference type="EMBL" id="CP033133">
    <property type="protein sequence ID" value="AYO55466.1"/>
    <property type="molecule type" value="Genomic_DNA"/>
</dbReference>
<feature type="transmembrane region" description="Helical" evidence="1">
    <location>
        <begin position="20"/>
        <end position="40"/>
    </location>
</feature>
<organism evidence="2 3">
    <name type="scientific">Acinetobacter wuhouensis</name>
    <dbReference type="NCBI Taxonomy" id="1879050"/>
    <lineage>
        <taxon>Bacteria</taxon>
        <taxon>Pseudomonadati</taxon>
        <taxon>Pseudomonadota</taxon>
        <taxon>Gammaproteobacteria</taxon>
        <taxon>Moraxellales</taxon>
        <taxon>Moraxellaceae</taxon>
        <taxon>Acinetobacter</taxon>
    </lineage>
</organism>
<evidence type="ECO:0000313" key="3">
    <source>
        <dbReference type="Proteomes" id="UP000279962"/>
    </source>
</evidence>
<proteinExistence type="predicted"/>
<keyword evidence="1" id="KW-0472">Membrane</keyword>
<dbReference type="AlphaFoldDB" id="A0A3G2T7L3"/>
<evidence type="ECO:0000313" key="2">
    <source>
        <dbReference type="EMBL" id="AYO55466.1"/>
    </source>
</evidence>
<dbReference type="RefSeq" id="WP_087554434.1">
    <property type="nucleotide sequence ID" value="NZ_CP033133.1"/>
</dbReference>
<feature type="transmembrane region" description="Helical" evidence="1">
    <location>
        <begin position="132"/>
        <end position="159"/>
    </location>
</feature>
<reference evidence="2 3" key="1">
    <citation type="submission" date="2018-10" db="EMBL/GenBank/DDBJ databases">
        <title>The complete genome of Acinetobacter wuhouensis strain WCHAW010062.</title>
        <authorList>
            <person name="Hu Y."/>
            <person name="Long H."/>
            <person name="Feng Y."/>
            <person name="Zong Z."/>
        </authorList>
    </citation>
    <scope>NUCLEOTIDE SEQUENCE [LARGE SCALE GENOMIC DNA]</scope>
    <source>
        <strain evidence="2 3">WCHAW010062</strain>
    </source>
</reference>
<keyword evidence="1" id="KW-0812">Transmembrane</keyword>
<protein>
    <submittedName>
        <fullName evidence="2">Uncharacterized protein</fullName>
    </submittedName>
</protein>
<name>A0A3G2T7L3_9GAMM</name>